<protein>
    <submittedName>
        <fullName evidence="9">Ferrichrome ABC transporter permease</fullName>
    </submittedName>
</protein>
<keyword evidence="10" id="KW-1185">Reference proteome</keyword>
<comment type="subcellular location">
    <subcellularLocation>
        <location evidence="1">Cell membrane</location>
        <topology evidence="1">Multi-pass membrane protein</topology>
    </subcellularLocation>
</comment>
<dbReference type="RefSeq" id="WP_071793590.1">
    <property type="nucleotide sequence ID" value="NZ_LZDD01000001.1"/>
</dbReference>
<dbReference type="GO" id="GO:0005886">
    <property type="term" value="C:plasma membrane"/>
    <property type="evidence" value="ECO:0007669"/>
    <property type="project" value="UniProtKB-SubCell"/>
</dbReference>
<evidence type="ECO:0000256" key="5">
    <source>
        <dbReference type="ARBA" id="ARBA00022692"/>
    </source>
</evidence>
<dbReference type="STRING" id="1856638.A9Q68_04950"/>
<keyword evidence="5 8" id="KW-0812">Transmembrane</keyword>
<keyword evidence="6 8" id="KW-1133">Transmembrane helix</keyword>
<evidence type="ECO:0000256" key="6">
    <source>
        <dbReference type="ARBA" id="ARBA00022989"/>
    </source>
</evidence>
<dbReference type="Proteomes" id="UP000182015">
    <property type="component" value="Unassembled WGS sequence"/>
</dbReference>
<proteinExistence type="inferred from homology"/>
<feature type="transmembrane region" description="Helical" evidence="8">
    <location>
        <begin position="303"/>
        <end position="326"/>
    </location>
</feature>
<evidence type="ECO:0000256" key="1">
    <source>
        <dbReference type="ARBA" id="ARBA00004651"/>
    </source>
</evidence>
<feature type="transmembrane region" description="Helical" evidence="8">
    <location>
        <begin position="149"/>
        <end position="174"/>
    </location>
</feature>
<dbReference type="Pfam" id="PF01032">
    <property type="entry name" value="FecCD"/>
    <property type="match status" value="1"/>
</dbReference>
<dbReference type="PANTHER" id="PTHR30472">
    <property type="entry name" value="FERRIC ENTEROBACTIN TRANSPORT SYSTEM PERMEASE PROTEIN"/>
    <property type="match status" value="1"/>
</dbReference>
<name>A0A1L8MQ56_9STRE</name>
<dbReference type="OrthoDB" id="9811721at2"/>
<comment type="caution">
    <text evidence="9">The sequence shown here is derived from an EMBL/GenBank/DDBJ whole genome shotgun (WGS) entry which is preliminary data.</text>
</comment>
<dbReference type="GO" id="GO:0022857">
    <property type="term" value="F:transmembrane transporter activity"/>
    <property type="evidence" value="ECO:0007669"/>
    <property type="project" value="InterPro"/>
</dbReference>
<evidence type="ECO:0000256" key="7">
    <source>
        <dbReference type="ARBA" id="ARBA00023136"/>
    </source>
</evidence>
<keyword evidence="7 8" id="KW-0472">Membrane</keyword>
<feature type="transmembrane region" description="Helical" evidence="8">
    <location>
        <begin position="58"/>
        <end position="78"/>
    </location>
</feature>
<gene>
    <name evidence="9" type="ORF">A9Q68_04950</name>
</gene>
<dbReference type="Gene3D" id="1.10.3470.10">
    <property type="entry name" value="ABC transporter involved in vitamin B12 uptake, BtuC"/>
    <property type="match status" value="1"/>
</dbReference>
<dbReference type="GO" id="GO:0033214">
    <property type="term" value="P:siderophore-iron import into cell"/>
    <property type="evidence" value="ECO:0007669"/>
    <property type="project" value="TreeGrafter"/>
</dbReference>
<reference evidence="10" key="1">
    <citation type="submission" date="2016-06" db="EMBL/GenBank/DDBJ databases">
        <authorList>
            <person name="de Vries S.P.W."/>
            <person name="Hadjirin N.F."/>
            <person name="Lay E.M."/>
            <person name="Zadoks R.N."/>
            <person name="Peacock S.J."/>
            <person name="Parkhill J."/>
            <person name="Grant A.J."/>
            <person name="Mcdougall S."/>
            <person name="Holmes M.A."/>
        </authorList>
    </citation>
    <scope>NUCLEOTIDE SEQUENCE [LARGE SCALE GENOMIC DNA]</scope>
    <source>
        <strain evidence="10">NZ1587</strain>
    </source>
</reference>
<feature type="transmembrane region" description="Helical" evidence="8">
    <location>
        <begin position="279"/>
        <end position="296"/>
    </location>
</feature>
<evidence type="ECO:0000256" key="3">
    <source>
        <dbReference type="ARBA" id="ARBA00022448"/>
    </source>
</evidence>
<evidence type="ECO:0000256" key="8">
    <source>
        <dbReference type="SAM" id="Phobius"/>
    </source>
</evidence>
<evidence type="ECO:0000313" key="9">
    <source>
        <dbReference type="EMBL" id="OJF72894.1"/>
    </source>
</evidence>
<feature type="transmembrane region" description="Helical" evidence="8">
    <location>
        <begin position="194"/>
        <end position="212"/>
    </location>
</feature>
<accession>A0A1L8MQ56</accession>
<feature type="transmembrane region" description="Helical" evidence="8">
    <location>
        <begin position="241"/>
        <end position="267"/>
    </location>
</feature>
<dbReference type="EMBL" id="LZDD01000001">
    <property type="protein sequence ID" value="OJF72894.1"/>
    <property type="molecule type" value="Genomic_DNA"/>
</dbReference>
<dbReference type="SUPFAM" id="SSF81345">
    <property type="entry name" value="ABC transporter involved in vitamin B12 uptake, BtuC"/>
    <property type="match status" value="1"/>
</dbReference>
<dbReference type="AlphaFoldDB" id="A0A1L8MQ56"/>
<feature type="transmembrane region" description="Helical" evidence="8">
    <location>
        <begin position="118"/>
        <end position="137"/>
    </location>
</feature>
<dbReference type="InterPro" id="IPR000522">
    <property type="entry name" value="ABC_transptr_permease_BtuC"/>
</dbReference>
<dbReference type="FunFam" id="1.10.3470.10:FF:000001">
    <property type="entry name" value="Vitamin B12 ABC transporter permease BtuC"/>
    <property type="match status" value="1"/>
</dbReference>
<keyword evidence="3" id="KW-0813">Transport</keyword>
<dbReference type="PANTHER" id="PTHR30472:SF24">
    <property type="entry name" value="FERRIC ENTEROBACTIN TRANSPORT SYSTEM PERMEASE PROTEIN FEPG"/>
    <property type="match status" value="1"/>
</dbReference>
<dbReference type="CDD" id="cd06550">
    <property type="entry name" value="TM_ABC_iron-siderophores_like"/>
    <property type="match status" value="1"/>
</dbReference>
<dbReference type="InterPro" id="IPR037294">
    <property type="entry name" value="ABC_BtuC-like"/>
</dbReference>
<feature type="transmembrane region" description="Helical" evidence="8">
    <location>
        <begin position="90"/>
        <end position="112"/>
    </location>
</feature>
<keyword evidence="4" id="KW-1003">Cell membrane</keyword>
<evidence type="ECO:0000256" key="2">
    <source>
        <dbReference type="ARBA" id="ARBA00007935"/>
    </source>
</evidence>
<organism evidence="9 10">
    <name type="scientific">Streptococcus bovimastitidis</name>
    <dbReference type="NCBI Taxonomy" id="1856638"/>
    <lineage>
        <taxon>Bacteria</taxon>
        <taxon>Bacillati</taxon>
        <taxon>Bacillota</taxon>
        <taxon>Bacilli</taxon>
        <taxon>Lactobacillales</taxon>
        <taxon>Streptococcaceae</taxon>
        <taxon>Streptococcus</taxon>
    </lineage>
</organism>
<comment type="similarity">
    <text evidence="2">Belongs to the binding-protein-dependent transport system permease family. FecCD subfamily.</text>
</comment>
<sequence>MRHKKSRKLSLGLLVTLSLLILLSLSIGDSSFSATTLIDLLTGKADSALVFIITKIRLPRLLAALFGGASLAISGIILQSLTKNPLADSGILGINAGAGLVITVFTIFDFMASSQSLYLLPLFAMLGALLTVTLVYLMSSSKSAPLNPVTLIITGVGLSMMLSSLMIALVGNVNPYKVDYIVNWLSGRITGDDWPSLMLIMPLMLILWLLSYRRAYQWNIMGLSEETALGLGLNLRRERELALLLASCLAALSVILIGNIAFIGLMAGHLSRQLVGDDHRLNLPLSALIGMILLLLADTITRVFLVGSNIPTGIIMSIIGAPYFLYLMTKNNI</sequence>
<evidence type="ECO:0000313" key="10">
    <source>
        <dbReference type="Proteomes" id="UP000182015"/>
    </source>
</evidence>
<evidence type="ECO:0000256" key="4">
    <source>
        <dbReference type="ARBA" id="ARBA00022475"/>
    </source>
</evidence>